<dbReference type="Pfam" id="PF00975">
    <property type="entry name" value="Thioesterase"/>
    <property type="match status" value="1"/>
</dbReference>
<evidence type="ECO:0000256" key="3">
    <source>
        <dbReference type="ARBA" id="ARBA00018769"/>
    </source>
</evidence>
<dbReference type="Gene3D" id="3.40.47.10">
    <property type="match status" value="1"/>
</dbReference>
<comment type="catalytic activity">
    <reaction evidence="16">
        <text>acetyl-CoA + n malonyl-CoA + 2n NADPH + 2n H(+) = a long-chain fatty acid + (n+1) CoA + n CO2 + 2n NADP(+).</text>
        <dbReference type="EC" id="2.3.1.85"/>
    </reaction>
</comment>
<evidence type="ECO:0000313" key="19">
    <source>
        <dbReference type="Proteomes" id="UP000192578"/>
    </source>
</evidence>
<dbReference type="SMART" id="SM00827">
    <property type="entry name" value="PKS_AT"/>
    <property type="match status" value="1"/>
</dbReference>
<dbReference type="InterPro" id="IPR018201">
    <property type="entry name" value="Ketoacyl_synth_AS"/>
</dbReference>
<evidence type="ECO:0000256" key="5">
    <source>
        <dbReference type="ARBA" id="ARBA00022516"/>
    </source>
</evidence>
<dbReference type="PANTHER" id="PTHR43775:SF7">
    <property type="entry name" value="FATTY ACID SYNTHASE"/>
    <property type="match status" value="1"/>
</dbReference>
<dbReference type="Gene3D" id="3.40.50.1820">
    <property type="entry name" value="alpha/beta hydrolase"/>
    <property type="match status" value="1"/>
</dbReference>
<sequence length="2210" mass="239886">MVVSTNATSASTKDGIESPEDIVISGMSIRCSQSDNVEEFAQNLYDGINMVHENLQRCDEDHFGVPKQHGFIKDIRKFDATFFNVHPKQAEGMDPQLRILHEVAYESIIDGGVDPAELKNSNTGVFIGTSNSDAREAWTSADVSEIDGYSLIGTHRAFLANRLSFTFDLRGPSFGVDAACATSGVAINQGYLHIKHGVCDAALVGGVSLVYQPKVSYQILKLGLLCKDGMCKVFDEAADGYVRAEAIVCLLLQKRKNAKRIYATLLHSKINNDGFKEQGITFPCTESQGQLVAEVYAEAGVDPEDVEYVEAHGTGTKIGDPQETNGIALGFAGTRTKPLPIGAVKSNMGHSEHASGAVSVVKILIAMKTGIIPPNLHYKTPNPLIPALVDGRLKVVTEPMKWNSTLAGVNCFGFGGQNSHLILRGNPNVRKESVSDLQLFVYMGRTEDAAKNAMDFAVRYSDNPYVPYLLMESSFAKPASMPFRGYAILNGGRPSTVVDRVAVEQRPVWWIFSGQGTQWATMGKDMMRLAVFASTIAKCAQVLAPLGLNLVHIITTGSEEDFSDPIVSVVGITAIQIALIELLRLMEISPNGFVGHSAGEIGCAYADGGLSLEEAMLTAYWRGKAVKDAKLAPGAMAAVGLGWEKTKTLCAKYSDVTPACDNADDNVTVSGSATEISRLVADMKPENIFAKEVNSYGVAFHSPAMQKAAPIYLNALKKVLPSPKTRTARWLSTAFDETEWSSDAAKYASPEYFTHNLSSNVKFRAAVKKIPANAIVVEIAPHGLLLGLIKKALGDRAAPVALMKKGVPDNAVHFLETIGKLYILGLNPRVSNIFPKPALPAPRDTPFLGSVVRWDHSASWRIPHFTDFIHKGGKSAQHSSICDLADPLNQYYLDNIINGQAIFSVGGLLALVAKAYAVDSGNTMEKAPVLTFSDLEFHSQVLLEKDKKLQFGISVARRTGYFEIAVESDVVATGFVKAVQKTGLLIGVTGRSPVEMVLNTDNIYDEFDFRGANYGPQCRMLKSLSVDGTSAFLQCPSYEAAIDGLLQLLVLSRVERDVVLPLRIRSLSVDMPATAEHTRKAGGSYAKLVPELDLVLTEGLEIEGITWEPTRSTTTSAHTGLHQTKFVPFQLVTKEGQLSHEQALSSSIELALENISNPEIRMVELIRGSQATSCGQKAKSVKLPSDVKLQFNNFVLKADQNTEIEQGSATLLILQDYFSQSTVEKELVAVSSLLRDDGFVLISQLGNQTNFRSALLANGFTLLSEHADQAGHYVILGRKIPESSAGTKRPPVILALGPKVADKKHEAELQAVAEKVNSDADSTSRIWITVPKHGLDWVDTVIQLNYRYPDAGLRLIVDDGKDGKQALPAFSLDTSPYKEAVARDAVINIYDNGSWGSVRSIAVEDNTTENTTKPNVRTSFVENESSHPRVAYGLKTLVKATPGQHILFNVPHNHQELEAVLLVAKKIGLTIHVVGSTSPLANHTYKGHLAHVAVAQEVLKATKGQGVNIIYNLAPVSVLRESLRVISSTDGSYIEAGAADLDESSLPWATSKNVKAHLLPARVNPDEILSLFLKDNKLPFTTTNGPAPTTGALLHSSKVYHVLAAENEKIGVKVAYWLATQGAGVVHLYLTKAPTAVLEHQRGFFTALHTQLTVTVSRTAEDIFNAISEDAKSAGLFAIHAVHSAEINQEKALNTDTKLVEKVISLCQSLVLNHFVVLTSGTSAAESVTTSVVRRNAAGLSGLLLDVSTIVSSSENAVALHATHPEEHFVPLHQALSALKLALTNGGKGLFNVVPEGVSGSTDAHAALDDETGPQDKSYLPQAVAKIMGIKDFASLDMFLSLGDYGIDSLMAMELGRILERDFNLSLTLQEIRSLCIRDICLMSGATNAVEAAKFSEVRSEFERPVLLENVSKHYNLGELMPKATLVLLRQVQETKETLFIVHPMEGTVKPVLETLSNHLQVTAYGLNCTAQVDTTSMSALAASYIQEVKKIQPKGPYNLGGYSLGAGVAFEMALQLQQNNEQVRTLTLLDGSHSFVASFTKTMKSGYTVNPNMPPEEMEARKQSAFETAIVTLFVTQLVKTKRKHLTDMLTAASNFDERVQVAVKELQRCDALQHLSDEVLRAAIVSFSQRLKIADVYKPDRKYSGPITLIKCSEKMMRNLGEYYELDKVSSTKERIRQVTVPGNHEGFVLGESARLTARYVNESVFGA</sequence>
<keyword evidence="13" id="KW-0443">Lipid metabolism</keyword>
<dbReference type="PROSITE" id="PS00012">
    <property type="entry name" value="PHOSPHOPANTETHEINE"/>
    <property type="match status" value="1"/>
</dbReference>
<keyword evidence="9" id="KW-0276">Fatty acid metabolism</keyword>
<accession>A0A1W0XEJ6</accession>
<dbReference type="GO" id="GO:0031177">
    <property type="term" value="F:phosphopantetheine binding"/>
    <property type="evidence" value="ECO:0007669"/>
    <property type="project" value="InterPro"/>
</dbReference>
<keyword evidence="7" id="KW-0808">Transferase</keyword>
<dbReference type="OrthoDB" id="329835at2759"/>
<dbReference type="GO" id="GO:0004315">
    <property type="term" value="F:3-oxoacyl-[acyl-carrier-protein] synthase activity"/>
    <property type="evidence" value="ECO:0007669"/>
    <property type="project" value="InterPro"/>
</dbReference>
<dbReference type="SUPFAM" id="SSF53901">
    <property type="entry name" value="Thiolase-like"/>
    <property type="match status" value="1"/>
</dbReference>
<reference evidence="19" key="1">
    <citation type="submission" date="2017-01" db="EMBL/GenBank/DDBJ databases">
        <title>Comparative genomics of anhydrobiosis in the tardigrade Hypsibius dujardini.</title>
        <authorList>
            <person name="Yoshida Y."/>
            <person name="Koutsovoulos G."/>
            <person name="Laetsch D."/>
            <person name="Stevens L."/>
            <person name="Kumar S."/>
            <person name="Horikawa D."/>
            <person name="Ishino K."/>
            <person name="Komine S."/>
            <person name="Tomita M."/>
            <person name="Blaxter M."/>
            <person name="Arakawa K."/>
        </authorList>
    </citation>
    <scope>NUCLEOTIDE SEQUENCE [LARGE SCALE GENOMIC DNA]</scope>
    <source>
        <strain evidence="19">Z151</strain>
    </source>
</reference>
<proteinExistence type="predicted"/>
<comment type="caution">
    <text evidence="18">The sequence shown here is derived from an EMBL/GenBank/DDBJ whole genome shotgun (WGS) entry which is preliminary data.</text>
</comment>
<dbReference type="SMART" id="SM00823">
    <property type="entry name" value="PKS_PP"/>
    <property type="match status" value="1"/>
</dbReference>
<dbReference type="InterPro" id="IPR036736">
    <property type="entry name" value="ACP-like_sf"/>
</dbReference>
<dbReference type="SUPFAM" id="SSF55048">
    <property type="entry name" value="Probable ACP-binding domain of malonyl-CoA ACP transacylase"/>
    <property type="match status" value="1"/>
</dbReference>
<dbReference type="InterPro" id="IPR020841">
    <property type="entry name" value="PKS_Beta-ketoAc_synthase_dom"/>
</dbReference>
<dbReference type="InterPro" id="IPR001227">
    <property type="entry name" value="Ac_transferase_dom_sf"/>
</dbReference>
<dbReference type="SUPFAM" id="SSF47336">
    <property type="entry name" value="ACP-like"/>
    <property type="match status" value="1"/>
</dbReference>
<dbReference type="GO" id="GO:0004312">
    <property type="term" value="F:fatty acid synthase activity"/>
    <property type="evidence" value="ECO:0007669"/>
    <property type="project" value="UniProtKB-EC"/>
</dbReference>
<evidence type="ECO:0000256" key="16">
    <source>
        <dbReference type="ARBA" id="ARBA00044883"/>
    </source>
</evidence>
<dbReference type="Proteomes" id="UP000192578">
    <property type="component" value="Unassembled WGS sequence"/>
</dbReference>
<evidence type="ECO:0000256" key="6">
    <source>
        <dbReference type="ARBA" id="ARBA00022553"/>
    </source>
</evidence>
<keyword evidence="14" id="KW-0275">Fatty acid biosynthesis</keyword>
<evidence type="ECO:0000256" key="9">
    <source>
        <dbReference type="ARBA" id="ARBA00022832"/>
    </source>
</evidence>
<dbReference type="InterPro" id="IPR016035">
    <property type="entry name" value="Acyl_Trfase/lysoPLipase"/>
</dbReference>
<dbReference type="Pfam" id="PF00109">
    <property type="entry name" value="ketoacyl-synt"/>
    <property type="match status" value="1"/>
</dbReference>
<dbReference type="InterPro" id="IPR029058">
    <property type="entry name" value="AB_hydrolase_fold"/>
</dbReference>
<keyword evidence="19" id="KW-1185">Reference proteome</keyword>
<dbReference type="SMART" id="SM00825">
    <property type="entry name" value="PKS_KS"/>
    <property type="match status" value="1"/>
</dbReference>
<dbReference type="EC" id="2.3.1.85" evidence="2"/>
<dbReference type="SUPFAM" id="SSF53474">
    <property type="entry name" value="alpha/beta-Hydrolases"/>
    <property type="match status" value="1"/>
</dbReference>
<dbReference type="Gene3D" id="3.30.70.3290">
    <property type="match status" value="1"/>
</dbReference>
<dbReference type="Gene3D" id="3.10.129.110">
    <property type="entry name" value="Polyketide synthase dehydratase"/>
    <property type="match status" value="1"/>
</dbReference>
<keyword evidence="8" id="KW-0378">Hydrolase</keyword>
<dbReference type="InterPro" id="IPR016036">
    <property type="entry name" value="Malonyl_transacylase_ACP-bd"/>
</dbReference>
<dbReference type="CDD" id="cd00833">
    <property type="entry name" value="PKS"/>
    <property type="match status" value="1"/>
</dbReference>
<gene>
    <name evidence="18" type="ORF">BV898_00014</name>
</gene>
<dbReference type="GO" id="GO:0016491">
    <property type="term" value="F:oxidoreductase activity"/>
    <property type="evidence" value="ECO:0007669"/>
    <property type="project" value="UniProtKB-KW"/>
</dbReference>
<dbReference type="InterPro" id="IPR016039">
    <property type="entry name" value="Thiolase-like"/>
</dbReference>
<keyword evidence="5" id="KW-0444">Lipid biosynthesis</keyword>
<dbReference type="InterPro" id="IPR014031">
    <property type="entry name" value="Ketoacyl_synth_C"/>
</dbReference>
<dbReference type="InterPro" id="IPR042104">
    <property type="entry name" value="PKS_dehydratase_sf"/>
</dbReference>
<dbReference type="InterPro" id="IPR006162">
    <property type="entry name" value="Ppantetheine_attach_site"/>
</dbReference>
<dbReference type="InterPro" id="IPR014030">
    <property type="entry name" value="Ketoacyl_synth_N"/>
</dbReference>
<dbReference type="UniPathway" id="UPA00094"/>
<dbReference type="EMBL" id="MTYJ01000001">
    <property type="protein sequence ID" value="OQV25865.1"/>
    <property type="molecule type" value="Genomic_DNA"/>
</dbReference>
<keyword evidence="15" id="KW-0511">Multifunctional enzyme</keyword>
<evidence type="ECO:0000256" key="8">
    <source>
        <dbReference type="ARBA" id="ARBA00022801"/>
    </source>
</evidence>
<dbReference type="Pfam" id="PF16197">
    <property type="entry name" value="KAsynt_C_assoc"/>
    <property type="match status" value="1"/>
</dbReference>
<dbReference type="Gene3D" id="3.40.366.10">
    <property type="entry name" value="Malonyl-Coenzyme A Acyl Carrier Protein, domain 2"/>
    <property type="match status" value="1"/>
</dbReference>
<evidence type="ECO:0000256" key="7">
    <source>
        <dbReference type="ARBA" id="ARBA00022679"/>
    </source>
</evidence>
<protein>
    <recommendedName>
        <fullName evidence="3">Fatty acid synthase</fullName>
        <ecNumber evidence="2">2.3.1.85</ecNumber>
        <ecNumber evidence="1">3.1.2.14</ecNumber>
    </recommendedName>
</protein>
<evidence type="ECO:0000256" key="1">
    <source>
        <dbReference type="ARBA" id="ARBA00012480"/>
    </source>
</evidence>
<dbReference type="GO" id="GO:0016297">
    <property type="term" value="F:fatty acyl-[ACP] hydrolase activity"/>
    <property type="evidence" value="ECO:0007669"/>
    <property type="project" value="UniProtKB-EC"/>
</dbReference>
<evidence type="ECO:0000256" key="14">
    <source>
        <dbReference type="ARBA" id="ARBA00023160"/>
    </source>
</evidence>
<dbReference type="InterPro" id="IPR009081">
    <property type="entry name" value="PP-bd_ACP"/>
</dbReference>
<dbReference type="Pfam" id="PF00550">
    <property type="entry name" value="PP-binding"/>
    <property type="match status" value="1"/>
</dbReference>
<organism evidence="18 19">
    <name type="scientific">Hypsibius exemplaris</name>
    <name type="common">Freshwater tardigrade</name>
    <dbReference type="NCBI Taxonomy" id="2072580"/>
    <lineage>
        <taxon>Eukaryota</taxon>
        <taxon>Metazoa</taxon>
        <taxon>Ecdysozoa</taxon>
        <taxon>Tardigrada</taxon>
        <taxon>Eutardigrada</taxon>
        <taxon>Parachela</taxon>
        <taxon>Hypsibioidea</taxon>
        <taxon>Hypsibiidae</taxon>
        <taxon>Hypsibius</taxon>
    </lineage>
</organism>
<dbReference type="PROSITE" id="PS00606">
    <property type="entry name" value="KS3_1"/>
    <property type="match status" value="1"/>
</dbReference>
<dbReference type="Pfam" id="PF00698">
    <property type="entry name" value="Acyl_transf_1"/>
    <property type="match status" value="1"/>
</dbReference>
<keyword evidence="6" id="KW-0597">Phosphoprotein</keyword>
<dbReference type="Pfam" id="PF02801">
    <property type="entry name" value="Ketoacyl-synt_C"/>
    <property type="match status" value="1"/>
</dbReference>
<dbReference type="PANTHER" id="PTHR43775">
    <property type="entry name" value="FATTY ACID SYNTHASE"/>
    <property type="match status" value="1"/>
</dbReference>
<evidence type="ECO:0000256" key="13">
    <source>
        <dbReference type="ARBA" id="ARBA00023098"/>
    </source>
</evidence>
<dbReference type="EC" id="3.1.2.14" evidence="1"/>
<keyword evidence="12" id="KW-0520">NAD</keyword>
<dbReference type="InterPro" id="IPR001031">
    <property type="entry name" value="Thioesterase"/>
</dbReference>
<dbReference type="InterPro" id="IPR020806">
    <property type="entry name" value="PKS_PP-bd"/>
</dbReference>
<dbReference type="InterPro" id="IPR032821">
    <property type="entry name" value="PKS_assoc"/>
</dbReference>
<evidence type="ECO:0000256" key="10">
    <source>
        <dbReference type="ARBA" id="ARBA00022857"/>
    </source>
</evidence>
<evidence type="ECO:0000256" key="12">
    <source>
        <dbReference type="ARBA" id="ARBA00023027"/>
    </source>
</evidence>
<evidence type="ECO:0000256" key="11">
    <source>
        <dbReference type="ARBA" id="ARBA00023002"/>
    </source>
</evidence>
<evidence type="ECO:0000313" key="18">
    <source>
        <dbReference type="EMBL" id="OQV25865.1"/>
    </source>
</evidence>
<dbReference type="GO" id="GO:0006633">
    <property type="term" value="P:fatty acid biosynthetic process"/>
    <property type="evidence" value="ECO:0007669"/>
    <property type="project" value="UniProtKB-UniPathway"/>
</dbReference>
<keyword evidence="11" id="KW-0560">Oxidoreductase</keyword>
<keyword evidence="4" id="KW-0596">Phosphopantetheine</keyword>
<evidence type="ECO:0000259" key="17">
    <source>
        <dbReference type="PROSITE" id="PS52004"/>
    </source>
</evidence>
<dbReference type="InterPro" id="IPR050091">
    <property type="entry name" value="PKS_NRPS_Biosynth_Enz"/>
</dbReference>
<dbReference type="SUPFAM" id="SSF52151">
    <property type="entry name" value="FabD/lysophospholipase-like"/>
    <property type="match status" value="1"/>
</dbReference>
<evidence type="ECO:0000256" key="4">
    <source>
        <dbReference type="ARBA" id="ARBA00022450"/>
    </source>
</evidence>
<keyword evidence="10" id="KW-0521">NADP</keyword>
<dbReference type="Gene3D" id="1.10.1200.10">
    <property type="entry name" value="ACP-like"/>
    <property type="match status" value="1"/>
</dbReference>
<dbReference type="InterPro" id="IPR014043">
    <property type="entry name" value="Acyl_transferase_dom"/>
</dbReference>
<feature type="domain" description="Ketosynthase family 3 (KS3)" evidence="17">
    <location>
        <begin position="19"/>
        <end position="425"/>
    </location>
</feature>
<dbReference type="Gene3D" id="3.40.50.720">
    <property type="entry name" value="NAD(P)-binding Rossmann-like Domain"/>
    <property type="match status" value="1"/>
</dbReference>
<name>A0A1W0XEJ6_HYPEX</name>
<evidence type="ECO:0000256" key="2">
    <source>
        <dbReference type="ARBA" id="ARBA00012873"/>
    </source>
</evidence>
<dbReference type="PROSITE" id="PS52004">
    <property type="entry name" value="KS3_2"/>
    <property type="match status" value="1"/>
</dbReference>
<evidence type="ECO:0000256" key="15">
    <source>
        <dbReference type="ARBA" id="ARBA00023268"/>
    </source>
</evidence>